<accession>A0A210PH86</accession>
<reference evidence="1 2" key="1">
    <citation type="journal article" date="2017" name="Nat. Ecol. Evol.">
        <title>Scallop genome provides insights into evolution of bilaterian karyotype and development.</title>
        <authorList>
            <person name="Wang S."/>
            <person name="Zhang J."/>
            <person name="Jiao W."/>
            <person name="Li J."/>
            <person name="Xun X."/>
            <person name="Sun Y."/>
            <person name="Guo X."/>
            <person name="Huan P."/>
            <person name="Dong B."/>
            <person name="Zhang L."/>
            <person name="Hu X."/>
            <person name="Sun X."/>
            <person name="Wang J."/>
            <person name="Zhao C."/>
            <person name="Wang Y."/>
            <person name="Wang D."/>
            <person name="Huang X."/>
            <person name="Wang R."/>
            <person name="Lv J."/>
            <person name="Li Y."/>
            <person name="Zhang Z."/>
            <person name="Liu B."/>
            <person name="Lu W."/>
            <person name="Hui Y."/>
            <person name="Liang J."/>
            <person name="Zhou Z."/>
            <person name="Hou R."/>
            <person name="Li X."/>
            <person name="Liu Y."/>
            <person name="Li H."/>
            <person name="Ning X."/>
            <person name="Lin Y."/>
            <person name="Zhao L."/>
            <person name="Xing Q."/>
            <person name="Dou J."/>
            <person name="Li Y."/>
            <person name="Mao J."/>
            <person name="Guo H."/>
            <person name="Dou H."/>
            <person name="Li T."/>
            <person name="Mu C."/>
            <person name="Jiang W."/>
            <person name="Fu Q."/>
            <person name="Fu X."/>
            <person name="Miao Y."/>
            <person name="Liu J."/>
            <person name="Yu Q."/>
            <person name="Li R."/>
            <person name="Liao H."/>
            <person name="Li X."/>
            <person name="Kong Y."/>
            <person name="Jiang Z."/>
            <person name="Chourrout D."/>
            <person name="Li R."/>
            <person name="Bao Z."/>
        </authorList>
    </citation>
    <scope>NUCLEOTIDE SEQUENCE [LARGE SCALE GENOMIC DNA]</scope>
    <source>
        <strain evidence="1 2">PY_sf001</strain>
    </source>
</reference>
<comment type="caution">
    <text evidence="1">The sequence shown here is derived from an EMBL/GenBank/DDBJ whole genome shotgun (WGS) entry which is preliminary data.</text>
</comment>
<sequence>MTKWDLWRPEQVQTASLNLYRTTLRPEMLLWIFIEDLFLSENLLDTSRILTFVKKVSPLPGYSQTGKEKEARTQVECYEIYLANSGSFSMIHVPWDRMQKFLRLNMTLERQSGNLLGGSCYMGTVQRDIGL</sequence>
<proteinExistence type="predicted"/>
<dbReference type="EMBL" id="NEDP02076703">
    <property type="protein sequence ID" value="OWF35845.1"/>
    <property type="molecule type" value="Genomic_DNA"/>
</dbReference>
<keyword evidence="2" id="KW-1185">Reference proteome</keyword>
<name>A0A210PH86_MIZYE</name>
<protein>
    <submittedName>
        <fullName evidence="1">Uncharacterized protein</fullName>
    </submittedName>
</protein>
<dbReference type="Proteomes" id="UP000242188">
    <property type="component" value="Unassembled WGS sequence"/>
</dbReference>
<evidence type="ECO:0000313" key="2">
    <source>
        <dbReference type="Proteomes" id="UP000242188"/>
    </source>
</evidence>
<dbReference type="AlphaFoldDB" id="A0A210PH86"/>
<gene>
    <name evidence="1" type="ORF">KP79_PYT23046</name>
</gene>
<evidence type="ECO:0000313" key="1">
    <source>
        <dbReference type="EMBL" id="OWF35845.1"/>
    </source>
</evidence>
<organism evidence="1 2">
    <name type="scientific">Mizuhopecten yessoensis</name>
    <name type="common">Japanese scallop</name>
    <name type="synonym">Patinopecten yessoensis</name>
    <dbReference type="NCBI Taxonomy" id="6573"/>
    <lineage>
        <taxon>Eukaryota</taxon>
        <taxon>Metazoa</taxon>
        <taxon>Spiralia</taxon>
        <taxon>Lophotrochozoa</taxon>
        <taxon>Mollusca</taxon>
        <taxon>Bivalvia</taxon>
        <taxon>Autobranchia</taxon>
        <taxon>Pteriomorphia</taxon>
        <taxon>Pectinida</taxon>
        <taxon>Pectinoidea</taxon>
        <taxon>Pectinidae</taxon>
        <taxon>Mizuhopecten</taxon>
    </lineage>
</organism>